<dbReference type="Pfam" id="PF02515">
    <property type="entry name" value="CoA_transf_3"/>
    <property type="match status" value="1"/>
</dbReference>
<evidence type="ECO:0000313" key="3">
    <source>
        <dbReference type="Proteomes" id="UP001336250"/>
    </source>
</evidence>
<dbReference type="InterPro" id="IPR023606">
    <property type="entry name" value="CoA-Trfase_III_dom_1_sf"/>
</dbReference>
<keyword evidence="1" id="KW-0808">Transferase</keyword>
<dbReference type="EMBL" id="JAZIBG010000001">
    <property type="protein sequence ID" value="MEF7612353.1"/>
    <property type="molecule type" value="Genomic_DNA"/>
</dbReference>
<name>A0AAW9Q7I6_9BURK</name>
<dbReference type="Gene3D" id="3.30.1540.10">
    <property type="entry name" value="formyl-coa transferase, domain 3"/>
    <property type="match status" value="1"/>
</dbReference>
<keyword evidence="3" id="KW-1185">Reference proteome</keyword>
<reference evidence="2 3" key="1">
    <citation type="submission" date="2024-02" db="EMBL/GenBank/DDBJ databases">
        <title>Genome sequence of Aquincola sp. MAHUQ-54.</title>
        <authorList>
            <person name="Huq M.A."/>
        </authorList>
    </citation>
    <scope>NUCLEOTIDE SEQUENCE [LARGE SCALE GENOMIC DNA]</scope>
    <source>
        <strain evidence="2 3">MAHUQ-54</strain>
    </source>
</reference>
<comment type="caution">
    <text evidence="2">The sequence shown here is derived from an EMBL/GenBank/DDBJ whole genome shotgun (WGS) entry which is preliminary data.</text>
</comment>
<dbReference type="PANTHER" id="PTHR48207:SF3">
    <property type="entry name" value="SUCCINATE--HYDROXYMETHYLGLUTARATE COA-TRANSFERASE"/>
    <property type="match status" value="1"/>
</dbReference>
<dbReference type="AlphaFoldDB" id="A0AAW9Q7I6"/>
<accession>A0AAW9Q7I6</accession>
<sequence>MNTPTPRKDALAGLVVADFTIVMSGPMCTRMMADAGADVIKIESPEGDVVRQRPPVRGGISTYYASMNCGKRSIVLDLQTEEGRRLAREIALKADVLVENFRPGVMKRLGLDYESLSAENPRLVYASISGFGQSGPRAQAPAYAPVIHAASGYETAYNEYQRSSTRPANNGIFIADVLGASHAFGAIQLALYERTRSGKGQCIDVSLMDSVLGMLIYEMQAAQFPPERPRQVYEPVKSRDGFVMVAAVTKKNLDVLFDVVGFPEGKTDPRFATVATKESNWPLLLEIIERWTSQRSGEECEAVLMKAGVPCSRYRTVKEAMADPQIAERGTLTRLGTRDDGFLVANAPYKLSATPTAARRRLARLGEHSAAVLHELLGLSAGQIAELRAEGVLGRAA</sequence>
<dbReference type="SUPFAM" id="SSF89796">
    <property type="entry name" value="CoA-transferase family III (CaiB/BaiF)"/>
    <property type="match status" value="1"/>
</dbReference>
<dbReference type="Gene3D" id="3.40.50.10540">
    <property type="entry name" value="Crotonobetainyl-coa:carnitine coa-transferase, domain 1"/>
    <property type="match status" value="1"/>
</dbReference>
<dbReference type="InterPro" id="IPR050483">
    <property type="entry name" value="CoA-transferase_III_domain"/>
</dbReference>
<dbReference type="RefSeq" id="WP_332287247.1">
    <property type="nucleotide sequence ID" value="NZ_JAZIBG010000001.1"/>
</dbReference>
<protein>
    <submittedName>
        <fullName evidence="2">CaiB/BaiF CoA-transferase family protein</fullName>
    </submittedName>
</protein>
<evidence type="ECO:0000256" key="1">
    <source>
        <dbReference type="ARBA" id="ARBA00022679"/>
    </source>
</evidence>
<dbReference type="Proteomes" id="UP001336250">
    <property type="component" value="Unassembled WGS sequence"/>
</dbReference>
<organism evidence="2 3">
    <name type="scientific">Aquincola agrisoli</name>
    <dbReference type="NCBI Taxonomy" id="3119538"/>
    <lineage>
        <taxon>Bacteria</taxon>
        <taxon>Pseudomonadati</taxon>
        <taxon>Pseudomonadota</taxon>
        <taxon>Betaproteobacteria</taxon>
        <taxon>Burkholderiales</taxon>
        <taxon>Sphaerotilaceae</taxon>
        <taxon>Aquincola</taxon>
    </lineage>
</organism>
<proteinExistence type="predicted"/>
<dbReference type="InterPro" id="IPR003673">
    <property type="entry name" value="CoA-Trfase_fam_III"/>
</dbReference>
<dbReference type="GO" id="GO:0008410">
    <property type="term" value="F:CoA-transferase activity"/>
    <property type="evidence" value="ECO:0007669"/>
    <property type="project" value="TreeGrafter"/>
</dbReference>
<dbReference type="PANTHER" id="PTHR48207">
    <property type="entry name" value="SUCCINATE--HYDROXYMETHYLGLUTARATE COA-TRANSFERASE"/>
    <property type="match status" value="1"/>
</dbReference>
<gene>
    <name evidence="2" type="ORF">V4F39_00430</name>
</gene>
<evidence type="ECO:0000313" key="2">
    <source>
        <dbReference type="EMBL" id="MEF7612353.1"/>
    </source>
</evidence>
<dbReference type="InterPro" id="IPR044855">
    <property type="entry name" value="CoA-Trfase_III_dom3_sf"/>
</dbReference>